<evidence type="ECO:0000313" key="5">
    <source>
        <dbReference type="Proteomes" id="UP000194499"/>
    </source>
</evidence>
<dbReference type="Proteomes" id="UP000194499">
    <property type="component" value="Unassembled WGS sequence"/>
</dbReference>
<feature type="binding site" evidence="3">
    <location>
        <position position="141"/>
    </location>
    <ligand>
        <name>a divalent metal cation</name>
        <dbReference type="ChEBI" id="CHEBI:60240"/>
    </ligand>
</feature>
<protein>
    <submittedName>
        <fullName evidence="4">DinB family protein</fullName>
    </submittedName>
</protein>
<dbReference type="SUPFAM" id="SSF109854">
    <property type="entry name" value="DinB/YfiT-like putative metalloenzymes"/>
    <property type="match status" value="1"/>
</dbReference>
<feature type="binding site" evidence="3">
    <location>
        <position position="137"/>
    </location>
    <ligand>
        <name>a divalent metal cation</name>
        <dbReference type="ChEBI" id="CHEBI:60240"/>
    </ligand>
</feature>
<organism evidence="4 5">
    <name type="scientific">Bacillus pacificus</name>
    <dbReference type="NCBI Taxonomy" id="2026187"/>
    <lineage>
        <taxon>Bacteria</taxon>
        <taxon>Bacillati</taxon>
        <taxon>Bacillota</taxon>
        <taxon>Bacilli</taxon>
        <taxon>Bacillales</taxon>
        <taxon>Bacillaceae</taxon>
        <taxon>Bacillus</taxon>
        <taxon>Bacillus cereus group</taxon>
    </lineage>
</organism>
<evidence type="ECO:0000256" key="3">
    <source>
        <dbReference type="PIRSR" id="PIRSR607837-1"/>
    </source>
</evidence>
<name>A0A1Y5ZU54_9BACI</name>
<dbReference type="Pfam" id="PF05163">
    <property type="entry name" value="DinB"/>
    <property type="match status" value="1"/>
</dbReference>
<dbReference type="PANTHER" id="PTHR37302">
    <property type="entry name" value="SLR1116 PROTEIN"/>
    <property type="match status" value="1"/>
</dbReference>
<dbReference type="Gene3D" id="1.20.120.450">
    <property type="entry name" value="dinb family like domain"/>
    <property type="match status" value="1"/>
</dbReference>
<dbReference type="EMBL" id="FWZB01000036">
    <property type="protein sequence ID" value="SME07255.1"/>
    <property type="molecule type" value="Genomic_DNA"/>
</dbReference>
<dbReference type="GO" id="GO:0046872">
    <property type="term" value="F:metal ion binding"/>
    <property type="evidence" value="ECO:0007669"/>
    <property type="project" value="UniProtKB-KW"/>
</dbReference>
<sequence>MLHVLKQQYHLIRSTRETLFSFLEEIPLEKLHSTVPNFGNGSIIKTHIHVADCYRYWLGSFAFKQKRADFSFASDDEIEHADVEKVRARFKLVDETVQRFLEEYNDRWLENIANEVKWQKEPWSITPLWLLTHTETHEFHHKGQIVSVARHLGYTPPNTDLNLN</sequence>
<feature type="binding site" evidence="3">
    <location>
        <position position="49"/>
    </location>
    <ligand>
        <name>a divalent metal cation</name>
        <dbReference type="ChEBI" id="CHEBI:60240"/>
    </ligand>
</feature>
<evidence type="ECO:0000256" key="1">
    <source>
        <dbReference type="ARBA" id="ARBA00008635"/>
    </source>
</evidence>
<comment type="similarity">
    <text evidence="1">Belongs to the DinB family.</text>
</comment>
<dbReference type="AlphaFoldDB" id="A0A1Y5ZU54"/>
<accession>A0A1Y5ZU54</accession>
<dbReference type="RefSeq" id="WP_014893571.1">
    <property type="nucleotide sequence ID" value="NZ_CP093424.1"/>
</dbReference>
<evidence type="ECO:0000256" key="2">
    <source>
        <dbReference type="ARBA" id="ARBA00022723"/>
    </source>
</evidence>
<keyword evidence="2 3" id="KW-0479">Metal-binding</keyword>
<dbReference type="InterPro" id="IPR034660">
    <property type="entry name" value="DinB/YfiT-like"/>
</dbReference>
<dbReference type="InterPro" id="IPR007837">
    <property type="entry name" value="DinB"/>
</dbReference>
<reference evidence="5" key="1">
    <citation type="submission" date="2017-04" db="EMBL/GenBank/DDBJ databases">
        <authorList>
            <person name="Criscuolo A."/>
        </authorList>
    </citation>
    <scope>NUCLEOTIDE SEQUENCE [LARGE SCALE GENOMIC DNA]</scope>
</reference>
<proteinExistence type="inferred from homology"/>
<dbReference type="PANTHER" id="PTHR37302:SF3">
    <property type="entry name" value="DAMAGE-INDUCIBLE PROTEIN DINB"/>
    <property type="match status" value="1"/>
</dbReference>
<accession>A0A3P1BL59</accession>
<evidence type="ECO:0000313" key="4">
    <source>
        <dbReference type="EMBL" id="SME07255.1"/>
    </source>
</evidence>
<gene>
    <name evidence="4" type="ORF">BACERE00191_03003</name>
</gene>